<evidence type="ECO:0000256" key="2">
    <source>
        <dbReference type="ARBA" id="ARBA00022525"/>
    </source>
</evidence>
<evidence type="ECO:0000256" key="6">
    <source>
        <dbReference type="SAM" id="MobiDB-lite"/>
    </source>
</evidence>
<dbReference type="EMBL" id="BTSY01000006">
    <property type="protein sequence ID" value="GMT33162.1"/>
    <property type="molecule type" value="Genomic_DNA"/>
</dbReference>
<keyword evidence="4" id="KW-0677">Repeat</keyword>
<organism evidence="7 8">
    <name type="scientific">Pristionchus fissidentatus</name>
    <dbReference type="NCBI Taxonomy" id="1538716"/>
    <lineage>
        <taxon>Eukaryota</taxon>
        <taxon>Metazoa</taxon>
        <taxon>Ecdysozoa</taxon>
        <taxon>Nematoda</taxon>
        <taxon>Chromadorea</taxon>
        <taxon>Rhabditida</taxon>
        <taxon>Rhabditina</taxon>
        <taxon>Diplogasteromorpha</taxon>
        <taxon>Diplogasteroidea</taxon>
        <taxon>Neodiplogasteridae</taxon>
        <taxon>Pristionchus</taxon>
    </lineage>
</organism>
<evidence type="ECO:0000256" key="5">
    <source>
        <dbReference type="ARBA" id="ARBA00023157"/>
    </source>
</evidence>
<feature type="compositionally biased region" description="Pro residues" evidence="6">
    <location>
        <begin position="88"/>
        <end position="114"/>
    </location>
</feature>
<keyword evidence="3" id="KW-0732">Signal</keyword>
<evidence type="ECO:0000313" key="7">
    <source>
        <dbReference type="EMBL" id="GMT33162.1"/>
    </source>
</evidence>
<accession>A0AAV5WTS9</accession>
<dbReference type="Proteomes" id="UP001432322">
    <property type="component" value="Unassembled WGS sequence"/>
</dbReference>
<protein>
    <submittedName>
        <fullName evidence="7">Uncharacterized protein</fullName>
    </submittedName>
</protein>
<keyword evidence="5" id="KW-1015">Disulfide bond</keyword>
<comment type="subcellular location">
    <subcellularLocation>
        <location evidence="1">Secreted</location>
    </subcellularLocation>
</comment>
<keyword evidence="8" id="KW-1185">Reference proteome</keyword>
<evidence type="ECO:0000313" key="8">
    <source>
        <dbReference type="Proteomes" id="UP001432322"/>
    </source>
</evidence>
<dbReference type="InterPro" id="IPR036383">
    <property type="entry name" value="TSP1_rpt_sf"/>
</dbReference>
<keyword evidence="2" id="KW-0964">Secreted</keyword>
<dbReference type="InterPro" id="IPR052065">
    <property type="entry name" value="Compl_asym_regulator"/>
</dbReference>
<dbReference type="Gene3D" id="2.20.100.10">
    <property type="entry name" value="Thrombospondin type-1 (TSP1) repeat"/>
    <property type="match status" value="4"/>
</dbReference>
<dbReference type="InterPro" id="IPR000884">
    <property type="entry name" value="TSP1_rpt"/>
</dbReference>
<dbReference type="PANTHER" id="PTHR22906">
    <property type="entry name" value="PROPERDIN"/>
    <property type="match status" value="1"/>
</dbReference>
<sequence>AQPKPTGVRTVYVIKGGTYGNVLANGNQPSFTTAAYARPSTPNYPVPKYRTAEGYNTPAKVVIYGQNPQYRTEPYVTTTPSYSTPAYSSPPPYSTTPSPVTPPPTYPTTPPYKPPPPEWGPWSPCTVTCGNGTRTRKIDSCGGENTVVVSSTPTSSTTRVSVVEGIDSSTPSYLVEPFCEETEVCSLDPCFRYSEWSDWNGCSKECGVGFSLRRRTCVLGSCPGPFSESMRCEGTNCEIPSIWGDWGSWSECSSSCGVGTKSRERVCQSKRCLGSKNEARRCQNPSLCYDKPPPPEEEFIDRSLSNPIIDPVTANPVPPITNFAEHDWLSWNTCSTSCGLGTQVRRHRTSNRVQHRSCFLVSCNDFGL</sequence>
<feature type="compositionally biased region" description="Low complexity" evidence="6">
    <location>
        <begin position="74"/>
        <end position="87"/>
    </location>
</feature>
<dbReference type="AlphaFoldDB" id="A0AAV5WTS9"/>
<feature type="non-terminal residue" evidence="7">
    <location>
        <position position="1"/>
    </location>
</feature>
<dbReference type="SUPFAM" id="SSF82895">
    <property type="entry name" value="TSP-1 type 1 repeat"/>
    <property type="match status" value="4"/>
</dbReference>
<comment type="caution">
    <text evidence="7">The sequence shown here is derived from an EMBL/GenBank/DDBJ whole genome shotgun (WGS) entry which is preliminary data.</text>
</comment>
<evidence type="ECO:0000256" key="1">
    <source>
        <dbReference type="ARBA" id="ARBA00004613"/>
    </source>
</evidence>
<feature type="region of interest" description="Disordered" evidence="6">
    <location>
        <begin position="72"/>
        <end position="114"/>
    </location>
</feature>
<proteinExistence type="predicted"/>
<reference evidence="7" key="1">
    <citation type="submission" date="2023-10" db="EMBL/GenBank/DDBJ databases">
        <title>Genome assembly of Pristionchus species.</title>
        <authorList>
            <person name="Yoshida K."/>
            <person name="Sommer R.J."/>
        </authorList>
    </citation>
    <scope>NUCLEOTIDE SEQUENCE</scope>
    <source>
        <strain evidence="7">RS5133</strain>
    </source>
</reference>
<evidence type="ECO:0000256" key="3">
    <source>
        <dbReference type="ARBA" id="ARBA00022729"/>
    </source>
</evidence>
<gene>
    <name evidence="7" type="ORF">PFISCL1PPCAC_24459</name>
</gene>
<evidence type="ECO:0000256" key="4">
    <source>
        <dbReference type="ARBA" id="ARBA00022737"/>
    </source>
</evidence>
<name>A0AAV5WTS9_9BILA</name>
<dbReference type="SMART" id="SM00209">
    <property type="entry name" value="TSP1"/>
    <property type="match status" value="4"/>
</dbReference>
<dbReference type="PANTHER" id="PTHR22906:SF43">
    <property type="entry name" value="PROPERDIN"/>
    <property type="match status" value="1"/>
</dbReference>
<dbReference type="Pfam" id="PF00090">
    <property type="entry name" value="TSP_1"/>
    <property type="match status" value="4"/>
</dbReference>
<dbReference type="PROSITE" id="PS50092">
    <property type="entry name" value="TSP1"/>
    <property type="match status" value="3"/>
</dbReference>